<comment type="caution">
    <text evidence="3">The sequence shown here is derived from an EMBL/GenBank/DDBJ whole genome shotgun (WGS) entry which is preliminary data.</text>
</comment>
<keyword evidence="4" id="KW-1185">Reference proteome</keyword>
<dbReference type="EMBL" id="JAYWIO010000001">
    <property type="protein sequence ID" value="KAK7288527.1"/>
    <property type="molecule type" value="Genomic_DNA"/>
</dbReference>
<gene>
    <name evidence="3" type="ORF">RIF29_01988</name>
</gene>
<reference evidence="3 4" key="1">
    <citation type="submission" date="2024-01" db="EMBL/GenBank/DDBJ databases">
        <title>The genomes of 5 underutilized Papilionoideae crops provide insights into root nodulation and disease resistanc.</title>
        <authorList>
            <person name="Yuan L."/>
        </authorList>
    </citation>
    <scope>NUCLEOTIDE SEQUENCE [LARGE SCALE GENOMIC DNA]</scope>
    <source>
        <strain evidence="3">ZHUSHIDOU_FW_LH</strain>
        <tissue evidence="3">Leaf</tissue>
    </source>
</reference>
<feature type="transmembrane region" description="Helical" evidence="1">
    <location>
        <begin position="45"/>
        <end position="67"/>
    </location>
</feature>
<evidence type="ECO:0000256" key="1">
    <source>
        <dbReference type="SAM" id="Phobius"/>
    </source>
</evidence>
<dbReference type="Proteomes" id="UP001372338">
    <property type="component" value="Unassembled WGS sequence"/>
</dbReference>
<keyword evidence="1" id="KW-0812">Transmembrane</keyword>
<name>A0AAN9P8D6_CROPI</name>
<organism evidence="3 4">
    <name type="scientific">Crotalaria pallida</name>
    <name type="common">Smooth rattlebox</name>
    <name type="synonym">Crotalaria striata</name>
    <dbReference type="NCBI Taxonomy" id="3830"/>
    <lineage>
        <taxon>Eukaryota</taxon>
        <taxon>Viridiplantae</taxon>
        <taxon>Streptophyta</taxon>
        <taxon>Embryophyta</taxon>
        <taxon>Tracheophyta</taxon>
        <taxon>Spermatophyta</taxon>
        <taxon>Magnoliopsida</taxon>
        <taxon>eudicotyledons</taxon>
        <taxon>Gunneridae</taxon>
        <taxon>Pentapetalae</taxon>
        <taxon>rosids</taxon>
        <taxon>fabids</taxon>
        <taxon>Fabales</taxon>
        <taxon>Fabaceae</taxon>
        <taxon>Papilionoideae</taxon>
        <taxon>50 kb inversion clade</taxon>
        <taxon>genistoids sensu lato</taxon>
        <taxon>core genistoids</taxon>
        <taxon>Crotalarieae</taxon>
        <taxon>Crotalaria</taxon>
    </lineage>
</organism>
<keyword evidence="2" id="KW-0732">Signal</keyword>
<dbReference type="AlphaFoldDB" id="A0AAN9P8D6"/>
<protein>
    <submittedName>
        <fullName evidence="3">Uncharacterized protein</fullName>
    </submittedName>
</protein>
<accession>A0AAN9P8D6</accession>
<evidence type="ECO:0000313" key="3">
    <source>
        <dbReference type="EMBL" id="KAK7288527.1"/>
    </source>
</evidence>
<sequence length="150" mass="17362">MSQLDFYQHLAHALCAFLLCHFVPSGCSMSIVHVYTNKCVSDCCSYMILPCLLVVVVVVVVVVQYTIDSTCSFFIHRNILVRIMLLRVEEYMHKLLTDDAIFVGRHFFFHALCMFHVANIGASQAYKLKKNHRCIGESEKERKKIKNEWL</sequence>
<evidence type="ECO:0000256" key="2">
    <source>
        <dbReference type="SAM" id="SignalP"/>
    </source>
</evidence>
<feature type="signal peptide" evidence="2">
    <location>
        <begin position="1"/>
        <end position="28"/>
    </location>
</feature>
<feature type="chain" id="PRO_5043021116" evidence="2">
    <location>
        <begin position="29"/>
        <end position="150"/>
    </location>
</feature>
<keyword evidence="1" id="KW-0472">Membrane</keyword>
<keyword evidence="1" id="KW-1133">Transmembrane helix</keyword>
<proteinExistence type="predicted"/>
<evidence type="ECO:0000313" key="4">
    <source>
        <dbReference type="Proteomes" id="UP001372338"/>
    </source>
</evidence>